<organism evidence="6 7">
    <name type="scientific">Teichococcus deserti</name>
    <dbReference type="NCBI Taxonomy" id="1817963"/>
    <lineage>
        <taxon>Bacteria</taxon>
        <taxon>Pseudomonadati</taxon>
        <taxon>Pseudomonadota</taxon>
        <taxon>Alphaproteobacteria</taxon>
        <taxon>Acetobacterales</taxon>
        <taxon>Roseomonadaceae</taxon>
        <taxon>Roseomonas</taxon>
    </lineage>
</organism>
<dbReference type="Pfam" id="PF08548">
    <property type="entry name" value="Peptidase_M10_C"/>
    <property type="match status" value="1"/>
</dbReference>
<protein>
    <recommendedName>
        <fullName evidence="5">Peptidase M10 serralysin C-terminal domain-containing protein</fullName>
    </recommendedName>
</protein>
<dbReference type="OrthoDB" id="115878at2"/>
<dbReference type="GO" id="GO:0008237">
    <property type="term" value="F:metallopeptidase activity"/>
    <property type="evidence" value="ECO:0007669"/>
    <property type="project" value="InterPro"/>
</dbReference>
<evidence type="ECO:0000313" key="6">
    <source>
        <dbReference type="EMBL" id="ONG48986.1"/>
    </source>
</evidence>
<dbReference type="Gene3D" id="2.150.10.10">
    <property type="entry name" value="Serralysin-like metalloprotease, C-terminal"/>
    <property type="match status" value="1"/>
</dbReference>
<dbReference type="Pfam" id="PF00353">
    <property type="entry name" value="HemolysinCabind"/>
    <property type="match status" value="1"/>
</dbReference>
<dbReference type="GO" id="GO:0005509">
    <property type="term" value="F:calcium ion binding"/>
    <property type="evidence" value="ECO:0007669"/>
    <property type="project" value="InterPro"/>
</dbReference>
<evidence type="ECO:0000313" key="7">
    <source>
        <dbReference type="Proteomes" id="UP000188879"/>
    </source>
</evidence>
<sequence length="635" mass="67216">MTMFDPLAGLDWGIKAPGPWITYFFAPEGEAMLPEKEEVLTVGWNEYEKAQVRAALDTFSQITNLRFGEVAFDEEGEPEASPMLVLSLMDMQDASLLGSCEPLGKAEPAIARFNVGGVTWSREAGGALEQGGDAFQTLIHEFGHGLGLSHPHDTGLNGDSPIFPGVVDSKGERGYGEYDLNQSVWTMMSYVRGWPTGPNGVLDTDDYGLGKTPMAFDIAVLQAKYGANMQWATGDDVYELADEDTTGTGYSAIWDAGGSDTIRYGGARDAVIDLNAATLRWEVGGAGWVSYVDGVHGGVTVAHGVVIENASSGAGDDLLRGNAADNRLAGGLGDDVIEGGAGRDTAVFGVTLAEQGGEWQVAEGGHVLSGAEGRDVLRGIEVFAFADGSIALDDGNALVDDLTYALANRDVWAARIDANAHYAAHGWREGRDPNAFFSTRGYLAANADLAAAGINPLDHYAAHGWQEGRAASASFDSRVYLERNADVKAAGVNPLEHFLAHGLAEGRAIFDAVGSAIAEGFDATYYLLANPDVAAAGMPAAQHWKDYGAAEGRNPNGWFDSTAYRQANADVAQAGLDPLAHYMRWGWLEGRAAGPDFDTARYLAANADVAAAGINPLQHFLTQGIHEGRDAFALA</sequence>
<evidence type="ECO:0000256" key="1">
    <source>
        <dbReference type="ARBA" id="ARBA00001913"/>
    </source>
</evidence>
<keyword evidence="4" id="KW-0677">Repeat</keyword>
<evidence type="ECO:0000256" key="2">
    <source>
        <dbReference type="ARBA" id="ARBA00004613"/>
    </source>
</evidence>
<feature type="domain" description="Peptidase M10 serralysin C-terminal" evidence="5">
    <location>
        <begin position="250"/>
        <end position="350"/>
    </location>
</feature>
<dbReference type="Gene3D" id="3.40.390.10">
    <property type="entry name" value="Collagenase (Catalytic Domain)"/>
    <property type="match status" value="1"/>
</dbReference>
<comment type="cofactor">
    <cofactor evidence="1">
        <name>Ca(2+)</name>
        <dbReference type="ChEBI" id="CHEBI:29108"/>
    </cofactor>
</comment>
<keyword evidence="3" id="KW-0964">Secreted</keyword>
<dbReference type="AlphaFoldDB" id="A0A1V2GZS1"/>
<comment type="caution">
    <text evidence="6">The sequence shown here is derived from an EMBL/GenBank/DDBJ whole genome shotgun (WGS) entry which is preliminary data.</text>
</comment>
<dbReference type="RefSeq" id="WP_076959325.1">
    <property type="nucleotide sequence ID" value="NZ_MLCO01000234.1"/>
</dbReference>
<dbReference type="SUPFAM" id="SSF51120">
    <property type="entry name" value="beta-Roll"/>
    <property type="match status" value="1"/>
</dbReference>
<evidence type="ECO:0000259" key="5">
    <source>
        <dbReference type="Pfam" id="PF08548"/>
    </source>
</evidence>
<evidence type="ECO:0000256" key="3">
    <source>
        <dbReference type="ARBA" id="ARBA00022525"/>
    </source>
</evidence>
<accession>A0A1V2GZS1</accession>
<dbReference type="InterPro" id="IPR011049">
    <property type="entry name" value="Serralysin-like_metalloprot_C"/>
</dbReference>
<name>A0A1V2GZS1_9PROT</name>
<dbReference type="SUPFAM" id="SSF55486">
    <property type="entry name" value="Metalloproteases ('zincins'), catalytic domain"/>
    <property type="match status" value="1"/>
</dbReference>
<dbReference type="GO" id="GO:0005615">
    <property type="term" value="C:extracellular space"/>
    <property type="evidence" value="ECO:0007669"/>
    <property type="project" value="InterPro"/>
</dbReference>
<dbReference type="InterPro" id="IPR024079">
    <property type="entry name" value="MetalloPept_cat_dom_sf"/>
</dbReference>
<proteinExistence type="predicted"/>
<reference evidence="6 7" key="1">
    <citation type="submission" date="2016-10" db="EMBL/GenBank/DDBJ databases">
        <title>Draft Genome sequence of Roseomonas sp. strain M3.</title>
        <authorList>
            <person name="Subhash Y."/>
            <person name="Lee S."/>
        </authorList>
    </citation>
    <scope>NUCLEOTIDE SEQUENCE [LARGE SCALE GENOMIC DNA]</scope>
    <source>
        <strain evidence="6 7">M3</strain>
    </source>
</reference>
<dbReference type="InterPro" id="IPR001343">
    <property type="entry name" value="Hemolysn_Ca-bd"/>
</dbReference>
<gene>
    <name evidence="6" type="ORF">BKE38_21390</name>
</gene>
<comment type="subcellular location">
    <subcellularLocation>
        <location evidence="2">Secreted</location>
    </subcellularLocation>
</comment>
<keyword evidence="7" id="KW-1185">Reference proteome</keyword>
<dbReference type="Proteomes" id="UP000188879">
    <property type="component" value="Unassembled WGS sequence"/>
</dbReference>
<dbReference type="InterPro" id="IPR013858">
    <property type="entry name" value="Peptidase_M10B_C"/>
</dbReference>
<dbReference type="EMBL" id="MLCO01000234">
    <property type="protein sequence ID" value="ONG48986.1"/>
    <property type="molecule type" value="Genomic_DNA"/>
</dbReference>
<evidence type="ECO:0000256" key="4">
    <source>
        <dbReference type="ARBA" id="ARBA00022737"/>
    </source>
</evidence>